<reference evidence="1 2" key="1">
    <citation type="journal article" date="2018" name="Aquat. Microb. Ecol.">
        <title>Gammaproteobacterial methanotrophs dominate.</title>
        <authorList>
            <person name="Rissanen A.J."/>
            <person name="Saarenheimo J."/>
            <person name="Tiirola M."/>
            <person name="Peura S."/>
            <person name="Aalto S.L."/>
            <person name="Karvinen A."/>
            <person name="Nykanen H."/>
        </authorList>
    </citation>
    <scope>NUCLEOTIDE SEQUENCE [LARGE SCALE GENOMIC DNA]</scope>
    <source>
        <strain evidence="1">AMbin10</strain>
    </source>
</reference>
<gene>
    <name evidence="1" type="ORF">DM484_09935</name>
</gene>
<dbReference type="Proteomes" id="UP000249396">
    <property type="component" value="Unassembled WGS sequence"/>
</dbReference>
<name>A0A2W4R8I7_9GAMM</name>
<protein>
    <submittedName>
        <fullName evidence="1">Uncharacterized protein</fullName>
    </submittedName>
</protein>
<dbReference type="AlphaFoldDB" id="A0A2W4R8I7"/>
<comment type="caution">
    <text evidence="1">The sequence shown here is derived from an EMBL/GenBank/DDBJ whole genome shotgun (WGS) entry which is preliminary data.</text>
</comment>
<accession>A0A2W4R8I7</accession>
<organism evidence="1 2">
    <name type="scientific">Candidatus Methylumidiphilus alinenensis</name>
    <dbReference type="NCBI Taxonomy" id="2202197"/>
    <lineage>
        <taxon>Bacteria</taxon>
        <taxon>Pseudomonadati</taxon>
        <taxon>Pseudomonadota</taxon>
        <taxon>Gammaproteobacteria</taxon>
        <taxon>Methylococcales</taxon>
        <taxon>Candidatus Methylumidiphilus</taxon>
    </lineage>
</organism>
<dbReference type="EMBL" id="QJPH01000284">
    <property type="protein sequence ID" value="PZN80391.1"/>
    <property type="molecule type" value="Genomic_DNA"/>
</dbReference>
<evidence type="ECO:0000313" key="2">
    <source>
        <dbReference type="Proteomes" id="UP000249396"/>
    </source>
</evidence>
<proteinExistence type="predicted"/>
<sequence>MDALSDFTVSAAVGNSMFADLVAIAGHIYKHGIDAGVPESVRDRAKPKISIHADEVNEMMNNQYPAADKAGGAGVQVTAYTQTWSDIVARLGLAA</sequence>
<evidence type="ECO:0000313" key="1">
    <source>
        <dbReference type="EMBL" id="PZN80391.1"/>
    </source>
</evidence>